<feature type="transmembrane region" description="Helical" evidence="6">
    <location>
        <begin position="394"/>
        <end position="414"/>
    </location>
</feature>
<reference evidence="8" key="2">
    <citation type="journal article" date="2016" name="G3 (Bethesda)">
        <title>Genome Evolution in Three Species of Cactophilic Drosophila.</title>
        <authorList>
            <person name="Sanchez-Flores A."/>
            <person name="Penazola F."/>
            <person name="Carpinteyro-Ponce J."/>
            <person name="Nazario-Yepiz N."/>
            <person name="Abreu-Goodger C."/>
            <person name="Machado C.A."/>
            <person name="Markow T.A."/>
        </authorList>
    </citation>
    <scope>NUCLEOTIDE SEQUENCE [LARGE SCALE GENOMIC DNA]</scope>
</reference>
<gene>
    <name evidence="9" type="primary">LOC108609431</name>
</gene>
<evidence type="ECO:0000256" key="3">
    <source>
        <dbReference type="ARBA" id="ARBA00022692"/>
    </source>
</evidence>
<feature type="transmembrane region" description="Helical" evidence="6">
    <location>
        <begin position="146"/>
        <end position="167"/>
    </location>
</feature>
<keyword evidence="3 6" id="KW-0812">Transmembrane</keyword>
<dbReference type="InterPro" id="IPR044775">
    <property type="entry name" value="MFS_ERD6/Tret1-like"/>
</dbReference>
<dbReference type="CDD" id="cd17358">
    <property type="entry name" value="MFS_GLUT6_8_Class3_like"/>
    <property type="match status" value="1"/>
</dbReference>
<dbReference type="PROSITE" id="PS50850">
    <property type="entry name" value="MFS"/>
    <property type="match status" value="2"/>
</dbReference>
<evidence type="ECO:0000313" key="9">
    <source>
        <dbReference type="RefSeq" id="XP_017856642.1"/>
    </source>
</evidence>
<feature type="transmembrane region" description="Helical" evidence="6">
    <location>
        <begin position="173"/>
        <end position="192"/>
    </location>
</feature>
<dbReference type="Pfam" id="PF00083">
    <property type="entry name" value="Sugar_tr"/>
    <property type="match status" value="2"/>
</dbReference>
<evidence type="ECO:0000256" key="6">
    <source>
        <dbReference type="SAM" id="Phobius"/>
    </source>
</evidence>
<evidence type="ECO:0000313" key="8">
    <source>
        <dbReference type="Proteomes" id="UP000694904"/>
    </source>
</evidence>
<name>A0ABM1NNV6_DROAR</name>
<comment type="subcellular location">
    <subcellularLocation>
        <location evidence="1">Cell membrane</location>
        <topology evidence="1">Multi-pass membrane protein</topology>
    </subcellularLocation>
</comment>
<dbReference type="GeneID" id="108609431"/>
<feature type="transmembrane region" description="Helical" evidence="6">
    <location>
        <begin position="555"/>
        <end position="573"/>
    </location>
</feature>
<feature type="transmembrane region" description="Helical" evidence="6">
    <location>
        <begin position="796"/>
        <end position="818"/>
    </location>
</feature>
<feature type="transmembrane region" description="Helical" evidence="6">
    <location>
        <begin position="579"/>
        <end position="599"/>
    </location>
</feature>
<feature type="transmembrane region" description="Helical" evidence="6">
    <location>
        <begin position="867"/>
        <end position="886"/>
    </location>
</feature>
<feature type="domain" description="Major facilitator superfamily (MFS) profile" evidence="7">
    <location>
        <begin position="487"/>
        <end position="921"/>
    </location>
</feature>
<feature type="transmembrane region" description="Helical" evidence="6">
    <location>
        <begin position="298"/>
        <end position="316"/>
    </location>
</feature>
<dbReference type="InterPro" id="IPR005829">
    <property type="entry name" value="Sugar_transporter_CS"/>
</dbReference>
<dbReference type="PANTHER" id="PTHR48021:SF33">
    <property type="entry name" value="AT22075P-RELATED"/>
    <property type="match status" value="1"/>
</dbReference>
<feature type="transmembrane region" description="Helical" evidence="6">
    <location>
        <begin position="256"/>
        <end position="278"/>
    </location>
</feature>
<evidence type="ECO:0000256" key="4">
    <source>
        <dbReference type="ARBA" id="ARBA00022989"/>
    </source>
</evidence>
<feature type="transmembrane region" description="Helical" evidence="6">
    <location>
        <begin position="485"/>
        <end position="505"/>
    </location>
</feature>
<dbReference type="Gene3D" id="1.20.1250.20">
    <property type="entry name" value="MFS general substrate transporter like domains"/>
    <property type="match status" value="2"/>
</dbReference>
<proteinExistence type="predicted"/>
<feature type="transmembrane region" description="Helical" evidence="6">
    <location>
        <begin position="771"/>
        <end position="789"/>
    </location>
</feature>
<feature type="transmembrane region" description="Helical" evidence="6">
    <location>
        <begin position="58"/>
        <end position="81"/>
    </location>
</feature>
<dbReference type="PROSITE" id="PS00217">
    <property type="entry name" value="SUGAR_TRANSPORT_2"/>
    <property type="match status" value="2"/>
</dbReference>
<reference evidence="8" key="1">
    <citation type="journal article" date="1997" name="Nucleic Acids Res.">
        <title>tRNAscan-SE: a program for improved detection of transfer RNA genes in genomic sequence.</title>
        <authorList>
            <person name="Lowe T.M."/>
            <person name="Eddy S.R."/>
        </authorList>
    </citation>
    <scope>NUCLEOTIDE SEQUENCE [LARGE SCALE GENOMIC DNA]</scope>
</reference>
<feature type="transmembrane region" description="Helical" evidence="6">
    <location>
        <begin position="731"/>
        <end position="751"/>
    </location>
</feature>
<organism evidence="8 9">
    <name type="scientific">Drosophila arizonae</name>
    <name type="common">Fruit fly</name>
    <dbReference type="NCBI Taxonomy" id="7263"/>
    <lineage>
        <taxon>Eukaryota</taxon>
        <taxon>Metazoa</taxon>
        <taxon>Ecdysozoa</taxon>
        <taxon>Arthropoda</taxon>
        <taxon>Hexapoda</taxon>
        <taxon>Insecta</taxon>
        <taxon>Pterygota</taxon>
        <taxon>Neoptera</taxon>
        <taxon>Endopterygota</taxon>
        <taxon>Diptera</taxon>
        <taxon>Brachycera</taxon>
        <taxon>Muscomorpha</taxon>
        <taxon>Ephydroidea</taxon>
        <taxon>Drosophilidae</taxon>
        <taxon>Drosophila</taxon>
    </lineage>
</organism>
<keyword evidence="8" id="KW-1185">Reference proteome</keyword>
<feature type="transmembrane region" description="Helical" evidence="6">
    <location>
        <begin position="88"/>
        <end position="107"/>
    </location>
</feature>
<feature type="transmembrane region" description="Helical" evidence="6">
    <location>
        <begin position="830"/>
        <end position="855"/>
    </location>
</feature>
<dbReference type="SUPFAM" id="SSF103473">
    <property type="entry name" value="MFS general substrate transporter"/>
    <property type="match status" value="2"/>
</dbReference>
<keyword evidence="5 6" id="KW-0472">Membrane</keyword>
<feature type="transmembrane region" description="Helical" evidence="6">
    <location>
        <begin position="639"/>
        <end position="657"/>
    </location>
</feature>
<evidence type="ECO:0000256" key="5">
    <source>
        <dbReference type="ARBA" id="ARBA00023136"/>
    </source>
</evidence>
<feature type="transmembrane region" description="Helical" evidence="6">
    <location>
        <begin position="525"/>
        <end position="546"/>
    </location>
</feature>
<dbReference type="InterPro" id="IPR005828">
    <property type="entry name" value="MFS_sugar_transport-like"/>
</dbReference>
<dbReference type="InterPro" id="IPR020846">
    <property type="entry name" value="MFS_dom"/>
</dbReference>
<keyword evidence="2" id="KW-1003">Cell membrane</keyword>
<evidence type="ECO:0000256" key="2">
    <source>
        <dbReference type="ARBA" id="ARBA00022475"/>
    </source>
</evidence>
<dbReference type="RefSeq" id="XP_017856642.1">
    <property type="nucleotide sequence ID" value="XM_018001153.1"/>
</dbReference>
<evidence type="ECO:0000259" key="7">
    <source>
        <dbReference type="PROSITE" id="PS50850"/>
    </source>
</evidence>
<feature type="transmembrane region" description="Helical" evidence="6">
    <location>
        <begin position="611"/>
        <end position="633"/>
    </location>
</feature>
<feature type="transmembrane region" description="Helical" evidence="6">
    <location>
        <begin position="113"/>
        <end position="134"/>
    </location>
</feature>
<dbReference type="InterPro" id="IPR036259">
    <property type="entry name" value="MFS_trans_sf"/>
</dbReference>
<evidence type="ECO:0000256" key="1">
    <source>
        <dbReference type="ARBA" id="ARBA00004651"/>
    </source>
</evidence>
<dbReference type="PANTHER" id="PTHR48021">
    <property type="match status" value="1"/>
</dbReference>
<keyword evidence="4 6" id="KW-1133">Transmembrane helix</keyword>
<feature type="transmembrane region" description="Helical" evidence="6">
    <location>
        <begin position="362"/>
        <end position="382"/>
    </location>
</feature>
<sequence length="932" mass="101414">MCLPKRVSGGAIQSLATAVGNLLCFNFGVLFGITPAHMDLYESEQRTPLNKVADPTGTALLTGYLFLSAAVGAAVSGCLAIRIGPKSVLLCSGLLQIFSWFTIHFGFDIVHIYASRMFGGVAAGAALVVLPIFINEIAETREKAALLTFTIELWRTLGILFGFVLGFYLPYHYVNVVGCMMSCVFSLCFPFVQESPHYFMRKGNLPALEKSLRWYRGIRDIDDREKPNYLQELSEFKAEMKGEGKGIGSEHYPRSYVVRLIGVSFLLTICAKLSGVFVELNYAADFLGRTGYTMELNYVLLSISQCIGAVFARLVGPKMPRKVLLCVSSLLAAVPVILLALFKHFQESWSPGPWCERSVPIILLAIQLFFVSFGLYPLAAVVSSEVLPTKLHDLLYSVASGVAWLLLFGMIEGFNAVKSPIGPGLVLYLWVFAAASILVGLISMPLLPETRNRRPSAVQRELGYVGQEGVAKAGSATNGHISSSILNIVSISFGAYCGWPSSSFLELNSSTSPLETGPLTEQDQGNVASVLCLGGLVGNVFFLWLADKIGRRSSMLWVAVPSLLGWIGIPYARNPTHLIAARFLGGLAGGGCFGVIPLYTAELAEDSVRGILGTLLVLTCNFGVLLAFILGYYFNYATVAWIASALTIVYVGCFWFMPETPQHLAQRHKLSEAEDALRYYRNIRTRPSKDLSEQLQLELHKLRAPEKADDVDIDDSAVTWADFADRKTRKALAIGLGVLMCNQGCGCFALLNYTAMIFEKSGSSLPPTVSAIIVGVIQLVGSYVSTLLVERAGRKVLLLVSAVGICLSQLIMASHSYLKVLHYDTSGFDWVPVAAFSFMLFIAALGLLTLPFLVISEILPPKIRSTAIMVLMSILWLLSMLAIKLIPLLNAAWGMHGTVLFFASCTLAGALFIAIFVPETKGKTIEVILANL</sequence>
<dbReference type="InterPro" id="IPR050549">
    <property type="entry name" value="MFS_Trehalose_Transporter"/>
</dbReference>
<accession>A0ABM1NNV6</accession>
<protein>
    <submittedName>
        <fullName evidence="9">Uncharacterized protein LOC108609431</fullName>
    </submittedName>
</protein>
<feature type="transmembrane region" description="Helical" evidence="6">
    <location>
        <begin position="12"/>
        <end position="38"/>
    </location>
</feature>
<feature type="transmembrane region" description="Helical" evidence="6">
    <location>
        <begin position="323"/>
        <end position="342"/>
    </location>
</feature>
<feature type="transmembrane region" description="Helical" evidence="6">
    <location>
        <begin position="898"/>
        <end position="917"/>
    </location>
</feature>
<feature type="domain" description="Major facilitator superfamily (MFS) profile" evidence="7">
    <location>
        <begin position="12"/>
        <end position="451"/>
    </location>
</feature>
<dbReference type="Proteomes" id="UP000694904">
    <property type="component" value="Chromosome 3"/>
</dbReference>
<feature type="transmembrane region" description="Helical" evidence="6">
    <location>
        <begin position="426"/>
        <end position="447"/>
    </location>
</feature>
<reference evidence="9" key="3">
    <citation type="submission" date="2025-08" db="UniProtKB">
        <authorList>
            <consortium name="RefSeq"/>
        </authorList>
    </citation>
    <scope>IDENTIFICATION</scope>
    <source>
        <tissue evidence="9">Whole organism</tissue>
    </source>
</reference>